<dbReference type="OrthoDB" id="2596920at2759"/>
<dbReference type="SUPFAM" id="SSF117281">
    <property type="entry name" value="Kelch motif"/>
    <property type="match status" value="1"/>
</dbReference>
<dbReference type="AlphaFoldDB" id="A0A0J0XLT0"/>
<dbReference type="STRING" id="879819.A0A0J0XLT0"/>
<name>A0A0J0XLT0_9TREE</name>
<dbReference type="EMBL" id="KQ087210">
    <property type="protein sequence ID" value="KLT42023.1"/>
    <property type="molecule type" value="Genomic_DNA"/>
</dbReference>
<keyword evidence="2" id="KW-1185">Reference proteome</keyword>
<accession>A0A0J0XLT0</accession>
<reference evidence="1 2" key="1">
    <citation type="submission" date="2015-03" db="EMBL/GenBank/DDBJ databases">
        <title>Genomics and transcriptomics of the oil-accumulating basidiomycete yeast T. oleaginosus allow insights into substrate utilization and the diverse evolutionary trajectories of mating systems in fungi.</title>
        <authorList>
            <consortium name="DOE Joint Genome Institute"/>
            <person name="Kourist R."/>
            <person name="Kracht O."/>
            <person name="Bracharz F."/>
            <person name="Lipzen A."/>
            <person name="Nolan M."/>
            <person name="Ohm R."/>
            <person name="Grigoriev I."/>
            <person name="Sun S."/>
            <person name="Heitman J."/>
            <person name="Bruck T."/>
            <person name="Nowrousian M."/>
        </authorList>
    </citation>
    <scope>NUCLEOTIDE SEQUENCE [LARGE SCALE GENOMIC DNA]</scope>
    <source>
        <strain evidence="1 2">IBC0246</strain>
    </source>
</reference>
<dbReference type="Gene3D" id="2.120.10.80">
    <property type="entry name" value="Kelch-type beta propeller"/>
    <property type="match status" value="1"/>
</dbReference>
<dbReference type="Proteomes" id="UP000053611">
    <property type="component" value="Unassembled WGS sequence"/>
</dbReference>
<protein>
    <recommendedName>
        <fullName evidence="3">Galactose oxidase</fullName>
    </recommendedName>
</protein>
<dbReference type="InterPro" id="IPR015915">
    <property type="entry name" value="Kelch-typ_b-propeller"/>
</dbReference>
<sequence>WGAAVAVLPHPPTVVIQGGKTDASGEHSYSSAPNSGDTIILPLSKTFPASSPPYQLLTPGPTYAWHCLAPLFSKDGAWTLLSFGGHGGWSSPANDARSAWLLTPNPSTGTANYTQPEEGWGGQPTRRVRHACAAPVTGGKVFITGGQEPDFRETFAHTFVFDPASMRFTGLAPLPVAMYGHSSVLLANGTLLVIGGMTSRAGATALQPLDIVYALDTTTRAPAWTS</sequence>
<evidence type="ECO:0008006" key="3">
    <source>
        <dbReference type="Google" id="ProtNLM"/>
    </source>
</evidence>
<evidence type="ECO:0000313" key="1">
    <source>
        <dbReference type="EMBL" id="KLT42023.1"/>
    </source>
</evidence>
<evidence type="ECO:0000313" key="2">
    <source>
        <dbReference type="Proteomes" id="UP000053611"/>
    </source>
</evidence>
<feature type="non-terminal residue" evidence="1">
    <location>
        <position position="226"/>
    </location>
</feature>
<organism evidence="1 2">
    <name type="scientific">Cutaneotrichosporon oleaginosum</name>
    <dbReference type="NCBI Taxonomy" id="879819"/>
    <lineage>
        <taxon>Eukaryota</taxon>
        <taxon>Fungi</taxon>
        <taxon>Dikarya</taxon>
        <taxon>Basidiomycota</taxon>
        <taxon>Agaricomycotina</taxon>
        <taxon>Tremellomycetes</taxon>
        <taxon>Trichosporonales</taxon>
        <taxon>Trichosporonaceae</taxon>
        <taxon>Cutaneotrichosporon</taxon>
    </lineage>
</organism>
<dbReference type="GeneID" id="28980597"/>
<proteinExistence type="predicted"/>
<feature type="non-terminal residue" evidence="1">
    <location>
        <position position="1"/>
    </location>
</feature>
<gene>
    <name evidence="1" type="ORF">CC85DRAFT_226028</name>
</gene>